<protein>
    <submittedName>
        <fullName evidence="2">Protein containing ATP-grasp fold, DUF201-type</fullName>
    </submittedName>
</protein>
<dbReference type="GO" id="GO:0008716">
    <property type="term" value="F:D-alanine-D-alanine ligase activity"/>
    <property type="evidence" value="ECO:0007669"/>
    <property type="project" value="TreeGrafter"/>
</dbReference>
<name>D9PN76_9ZZZZ</name>
<reference evidence="2" key="1">
    <citation type="submission" date="2010-07" db="EMBL/GenBank/DDBJ databases">
        <authorList>
            <consortium name="CONSOLIDER consortium CSD2007-00005"/>
            <person name="Guazzaroni M.-E."/>
            <person name="Richter M."/>
            <person name="Garcia-Salamanca A."/>
            <person name="Yarza P."/>
            <person name="Ferrer M."/>
        </authorList>
    </citation>
    <scope>NUCLEOTIDE SEQUENCE</scope>
</reference>
<dbReference type="Pfam" id="PF02655">
    <property type="entry name" value="ATP-grasp_3"/>
    <property type="match status" value="1"/>
</dbReference>
<dbReference type="GO" id="GO:0005524">
    <property type="term" value="F:ATP binding"/>
    <property type="evidence" value="ECO:0007669"/>
    <property type="project" value="InterPro"/>
</dbReference>
<accession>D9PN76</accession>
<dbReference type="Gene3D" id="3.30.470.20">
    <property type="entry name" value="ATP-grasp fold, B domain"/>
    <property type="match status" value="1"/>
</dbReference>
<comment type="caution">
    <text evidence="2">The sequence shown here is derived from an EMBL/GenBank/DDBJ whole genome shotgun (WGS) entry which is preliminary data.</text>
</comment>
<dbReference type="AlphaFoldDB" id="D9PN76"/>
<gene>
    <name evidence="2" type="ORF">LDC_3005</name>
</gene>
<feature type="domain" description="ATP-grasp" evidence="1">
    <location>
        <begin position="44"/>
        <end position="226"/>
    </location>
</feature>
<proteinExistence type="predicted"/>
<dbReference type="SUPFAM" id="SSF56059">
    <property type="entry name" value="Glutathione synthetase ATP-binding domain-like"/>
    <property type="match status" value="1"/>
</dbReference>
<dbReference type="InterPro" id="IPR003806">
    <property type="entry name" value="ATP-grasp_PylC-type"/>
</dbReference>
<dbReference type="InterPro" id="IPR011761">
    <property type="entry name" value="ATP-grasp"/>
</dbReference>
<reference evidence="2" key="2">
    <citation type="journal article" date="2011" name="Microb. Ecol.">
        <title>Taxonomic and Functional Metagenomic Profiling of the Microbial Community in the Anoxic Sediment of a Sub-saline Shallow Lake (Laguna de Carrizo, Central Spain).</title>
        <authorList>
            <person name="Ferrer M."/>
            <person name="Guazzaroni M.E."/>
            <person name="Richter M."/>
            <person name="Garcia-Salamanca A."/>
            <person name="Yarza P."/>
            <person name="Suarez-Suarez A."/>
            <person name="Solano J."/>
            <person name="Alcaide M."/>
            <person name="van Dillewijn P."/>
            <person name="Molina-Henares M.A."/>
            <person name="Lopez-Cortes N."/>
            <person name="Al-Ramahi Y."/>
            <person name="Guerrero C."/>
            <person name="Acosta A."/>
            <person name="de Eugenio L.I."/>
            <person name="Martinez V."/>
            <person name="Marques S."/>
            <person name="Rojo F."/>
            <person name="Santero E."/>
            <person name="Genilloud O."/>
            <person name="Perez-Perez J."/>
            <person name="Rossello-Mora R."/>
            <person name="Ramos J.L."/>
        </authorList>
    </citation>
    <scope>NUCLEOTIDE SEQUENCE</scope>
</reference>
<dbReference type="PANTHER" id="PTHR23132:SF14">
    <property type="entry name" value="ATP-GRASP DOMAIN-CONTAINING PROTEIN"/>
    <property type="match status" value="1"/>
</dbReference>
<dbReference type="PROSITE" id="PS50975">
    <property type="entry name" value="ATP_GRASP"/>
    <property type="match status" value="1"/>
</dbReference>
<dbReference type="GO" id="GO:0046872">
    <property type="term" value="F:metal ion binding"/>
    <property type="evidence" value="ECO:0007669"/>
    <property type="project" value="InterPro"/>
</dbReference>
<dbReference type="PANTHER" id="PTHR23132">
    <property type="entry name" value="D-ALANINE--D-ALANINE LIGASE"/>
    <property type="match status" value="1"/>
</dbReference>
<dbReference type="EMBL" id="ADZX01000925">
    <property type="protein sequence ID" value="EFK94993.1"/>
    <property type="molecule type" value="Genomic_DNA"/>
</dbReference>
<evidence type="ECO:0000313" key="2">
    <source>
        <dbReference type="EMBL" id="EFK94993.1"/>
    </source>
</evidence>
<organism evidence="2">
    <name type="scientific">sediment metagenome</name>
    <dbReference type="NCBI Taxonomy" id="749907"/>
    <lineage>
        <taxon>unclassified sequences</taxon>
        <taxon>metagenomes</taxon>
        <taxon>ecological metagenomes</taxon>
    </lineage>
</organism>
<sequence>MPIYETGIKILIEHKSLLLHNSSKLVSLPSLHDFNVASNKALLAVHLDQIGLSGPKTAPLTLDIIKEEANLKLKFPVLSKPIKSGSGRGIVKFEDHRSFADYFEFKGLNEPYILQEFIEGQDFGCNVLCHDGEILAYTIQKGNLWGSKPYSAQIGLDFVHNEDLFQAVKKLMKSLNWNGVANIDLIFDPKNEVFHILEINPRFWSSITASLLAGINFPKLLIYQSIGEKIEPQNYKRMGYVVLHGLKEYCRKNKVSMYDLGFIWNSTPIRYKIKDPVPLAYEYALKTKKQIMGKFQKLFLRKAA</sequence>
<evidence type="ECO:0000259" key="1">
    <source>
        <dbReference type="PROSITE" id="PS50975"/>
    </source>
</evidence>